<keyword evidence="2 11" id="KW-0285">Flavoprotein</keyword>
<dbReference type="FunFam" id="3.30.390.30:FF:000001">
    <property type="entry name" value="Dihydrolipoyl dehydrogenase"/>
    <property type="match status" value="1"/>
</dbReference>
<keyword evidence="15" id="KW-1185">Reference proteome</keyword>
<keyword evidence="9" id="KW-0547">Nucleotide-binding</keyword>
<dbReference type="PANTHER" id="PTHR43014:SF4">
    <property type="entry name" value="PYRIDINE NUCLEOTIDE-DISULFIDE OXIDOREDUCTASE RCLA-RELATED"/>
    <property type="match status" value="1"/>
</dbReference>
<keyword evidence="5 11" id="KW-0560">Oxidoreductase</keyword>
<feature type="binding site" evidence="9">
    <location>
        <position position="269"/>
    </location>
    <ligand>
        <name>NAD(+)</name>
        <dbReference type="ChEBI" id="CHEBI:57540"/>
    </ligand>
</feature>
<evidence type="ECO:0008006" key="16">
    <source>
        <dbReference type="Google" id="ProtNLM"/>
    </source>
</evidence>
<comment type="cofactor">
    <cofactor evidence="9">
        <name>FAD</name>
        <dbReference type="ChEBI" id="CHEBI:57692"/>
    </cofactor>
    <text evidence="9">Binds 1 FAD per subunit.</text>
</comment>
<evidence type="ECO:0000256" key="2">
    <source>
        <dbReference type="ARBA" id="ARBA00022630"/>
    </source>
</evidence>
<dbReference type="Pfam" id="PF07992">
    <property type="entry name" value="Pyr_redox_2"/>
    <property type="match status" value="1"/>
</dbReference>
<evidence type="ECO:0000259" key="13">
    <source>
        <dbReference type="Pfam" id="PF07992"/>
    </source>
</evidence>
<evidence type="ECO:0000256" key="9">
    <source>
        <dbReference type="PIRSR" id="PIRSR000350-3"/>
    </source>
</evidence>
<evidence type="ECO:0000256" key="5">
    <source>
        <dbReference type="ARBA" id="ARBA00023002"/>
    </source>
</evidence>
<dbReference type="InterPro" id="IPR023753">
    <property type="entry name" value="FAD/NAD-binding_dom"/>
</dbReference>
<organism evidence="14 15">
    <name type="scientific">Entotheonella factor</name>
    <dbReference type="NCBI Taxonomy" id="1429438"/>
    <lineage>
        <taxon>Bacteria</taxon>
        <taxon>Pseudomonadati</taxon>
        <taxon>Nitrospinota/Tectimicrobiota group</taxon>
        <taxon>Candidatus Tectimicrobiota</taxon>
        <taxon>Candidatus Entotheonellia</taxon>
        <taxon>Candidatus Entotheonellales</taxon>
        <taxon>Candidatus Entotheonellaceae</taxon>
        <taxon>Candidatus Entotheonella</taxon>
    </lineage>
</organism>
<sequence length="457" mass="50270">MPSQQEDVQQFDLIIVGAGSGNMIPVPEMETWRLAIVEPDKFGGTCLNRGCIPSKMLLYAAEVVETARHGEKVGVYHKLERLDWQRIVGRVWQRIDPIAEAGAAYRKSQPHITVFEQPARFVDERVIESGGHLLTADRIVLGAGTRPVVPDLPGLDQVPYHTSDTIMRLEAQPASMVIIGGGYIGAEMAHFFGTLGTHVTLVDRGAALIKNEDEAVAQLFTEAYQRRFDILLHAQMQRVSRVDGGVTVHFDVNGQPHDVTAEILLFVAGRRPNSDRLNLAVTEVEMDDRGRVLTNAFMETSVPGIYAFGDLASRYQLKHIANAEARHITAQLLGEDRHPIAYDGAPHAIFGNPQVASVGITERQAVAQGIPYITATRKYAETAYGWASEDTESFVKLIADPETRLLLGAHIIGPHASLLIQPLVQGMKYGQTVDQMAQVIYIHPALTEVVEQALLEL</sequence>
<dbReference type="InterPro" id="IPR004099">
    <property type="entry name" value="Pyr_nucl-diS_OxRdtase_dimer"/>
</dbReference>
<dbReference type="Gene3D" id="3.30.390.30">
    <property type="match status" value="1"/>
</dbReference>
<keyword evidence="6" id="KW-1015">Disulfide bond</keyword>
<keyword evidence="4" id="KW-0521">NADP</keyword>
<protein>
    <recommendedName>
        <fullName evidence="16">Mycothione reductase</fullName>
    </recommendedName>
</protein>
<evidence type="ECO:0000313" key="14">
    <source>
        <dbReference type="EMBL" id="ETW95095.1"/>
    </source>
</evidence>
<evidence type="ECO:0000256" key="11">
    <source>
        <dbReference type="RuleBase" id="RU003691"/>
    </source>
</evidence>
<dbReference type="NCBIfam" id="NF005884">
    <property type="entry name" value="PRK07846.1"/>
    <property type="match status" value="1"/>
</dbReference>
<keyword evidence="3 9" id="KW-0274">FAD</keyword>
<feature type="disulfide bond" description="Redox-active" evidence="10">
    <location>
        <begin position="46"/>
        <end position="51"/>
    </location>
</feature>
<evidence type="ECO:0000256" key="8">
    <source>
        <dbReference type="PIRSR" id="PIRSR000350-2"/>
    </source>
</evidence>
<dbReference type="GO" id="GO:0003955">
    <property type="term" value="F:NAD(P)H dehydrogenase (quinone) activity"/>
    <property type="evidence" value="ECO:0007669"/>
    <property type="project" value="TreeGrafter"/>
</dbReference>
<name>W4LBH5_ENTF1</name>
<dbReference type="SUPFAM" id="SSF55424">
    <property type="entry name" value="FAD/NAD-linked reductases, dimerisation (C-terminal) domain"/>
    <property type="match status" value="1"/>
</dbReference>
<feature type="active site" description="Proton acceptor" evidence="8">
    <location>
        <position position="443"/>
    </location>
</feature>
<evidence type="ECO:0000256" key="1">
    <source>
        <dbReference type="ARBA" id="ARBA00007532"/>
    </source>
</evidence>
<feature type="binding site" evidence="9">
    <location>
        <begin position="180"/>
        <end position="187"/>
    </location>
    <ligand>
        <name>NAD(+)</name>
        <dbReference type="ChEBI" id="CHEBI:57540"/>
    </ligand>
</feature>
<evidence type="ECO:0000256" key="10">
    <source>
        <dbReference type="PIRSR" id="PIRSR000350-4"/>
    </source>
</evidence>
<evidence type="ECO:0000313" key="15">
    <source>
        <dbReference type="Proteomes" id="UP000019141"/>
    </source>
</evidence>
<dbReference type="InterPro" id="IPR012999">
    <property type="entry name" value="Pyr_OxRdtase_I_AS"/>
</dbReference>
<feature type="domain" description="Pyridine nucleotide-disulphide oxidoreductase dimerisation" evidence="12">
    <location>
        <begin position="346"/>
        <end position="453"/>
    </location>
</feature>
<dbReference type="Gene3D" id="3.50.50.60">
    <property type="entry name" value="FAD/NAD(P)-binding domain"/>
    <property type="match status" value="2"/>
</dbReference>
<dbReference type="GO" id="GO:0016668">
    <property type="term" value="F:oxidoreductase activity, acting on a sulfur group of donors, NAD(P) as acceptor"/>
    <property type="evidence" value="ECO:0007669"/>
    <property type="project" value="InterPro"/>
</dbReference>
<dbReference type="AlphaFoldDB" id="W4LBH5"/>
<dbReference type="InterPro" id="IPR016156">
    <property type="entry name" value="FAD/NAD-linked_Rdtase_dimer_sf"/>
</dbReference>
<proteinExistence type="inferred from homology"/>
<dbReference type="PANTHER" id="PTHR43014">
    <property type="entry name" value="MERCURIC REDUCTASE"/>
    <property type="match status" value="1"/>
</dbReference>
<dbReference type="GO" id="GO:0050660">
    <property type="term" value="F:flavin adenine dinucleotide binding"/>
    <property type="evidence" value="ECO:0007669"/>
    <property type="project" value="TreeGrafter"/>
</dbReference>
<dbReference type="SUPFAM" id="SSF51905">
    <property type="entry name" value="FAD/NAD(P)-binding domain"/>
    <property type="match status" value="1"/>
</dbReference>
<accession>W4LBH5</accession>
<evidence type="ECO:0000256" key="7">
    <source>
        <dbReference type="ARBA" id="ARBA00023284"/>
    </source>
</evidence>
<dbReference type="InterPro" id="IPR036188">
    <property type="entry name" value="FAD/NAD-bd_sf"/>
</dbReference>
<dbReference type="HOGENOM" id="CLU_016755_1_2_7"/>
<dbReference type="PROSITE" id="PS00076">
    <property type="entry name" value="PYRIDINE_REDOX_1"/>
    <property type="match status" value="1"/>
</dbReference>
<evidence type="ECO:0000256" key="3">
    <source>
        <dbReference type="ARBA" id="ARBA00022827"/>
    </source>
</evidence>
<dbReference type="PIRSF" id="PIRSF000350">
    <property type="entry name" value="Mercury_reductase_MerA"/>
    <property type="match status" value="1"/>
</dbReference>
<evidence type="ECO:0000256" key="4">
    <source>
        <dbReference type="ARBA" id="ARBA00022857"/>
    </source>
</evidence>
<keyword evidence="7 11" id="KW-0676">Redox-active center</keyword>
<keyword evidence="9" id="KW-0520">NAD</keyword>
<dbReference type="Proteomes" id="UP000019141">
    <property type="component" value="Unassembled WGS sequence"/>
</dbReference>
<evidence type="ECO:0000256" key="6">
    <source>
        <dbReference type="ARBA" id="ARBA00023157"/>
    </source>
</evidence>
<dbReference type="PRINTS" id="PR00411">
    <property type="entry name" value="PNDRDTASEI"/>
</dbReference>
<dbReference type="InterPro" id="IPR001100">
    <property type="entry name" value="Pyr_nuc-diS_OxRdtase"/>
</dbReference>
<comment type="similarity">
    <text evidence="1 11">Belongs to the class-I pyridine nucleotide-disulfide oxidoreductase family.</text>
</comment>
<gene>
    <name evidence="14" type="ORF">ETSY1_32095</name>
</gene>
<feature type="binding site" evidence="9">
    <location>
        <position position="55"/>
    </location>
    <ligand>
        <name>FAD</name>
        <dbReference type="ChEBI" id="CHEBI:57692"/>
    </ligand>
</feature>
<dbReference type="PATRIC" id="fig|1429438.4.peg.6091"/>
<reference evidence="14 15" key="1">
    <citation type="journal article" date="2014" name="Nature">
        <title>An environmental bacterial taxon with a large and distinct metabolic repertoire.</title>
        <authorList>
            <person name="Wilson M.C."/>
            <person name="Mori T."/>
            <person name="Ruckert C."/>
            <person name="Uria A.R."/>
            <person name="Helf M.J."/>
            <person name="Takada K."/>
            <person name="Gernert C."/>
            <person name="Steffens U.A."/>
            <person name="Heycke N."/>
            <person name="Schmitt S."/>
            <person name="Rinke C."/>
            <person name="Helfrich E.J."/>
            <person name="Brachmann A.O."/>
            <person name="Gurgui C."/>
            <person name="Wakimoto T."/>
            <person name="Kracht M."/>
            <person name="Crusemann M."/>
            <person name="Hentschel U."/>
            <person name="Abe I."/>
            <person name="Matsunaga S."/>
            <person name="Kalinowski J."/>
            <person name="Takeyama H."/>
            <person name="Piel J."/>
        </authorList>
    </citation>
    <scope>NUCLEOTIDE SEQUENCE [LARGE SCALE GENOMIC DNA]</scope>
    <source>
        <strain evidence="15">TSY1</strain>
    </source>
</reference>
<comment type="caution">
    <text evidence="14">The sequence shown here is derived from an EMBL/GenBank/DDBJ whole genome shotgun (WGS) entry which is preliminary data.</text>
</comment>
<dbReference type="PRINTS" id="PR00368">
    <property type="entry name" value="FADPNR"/>
</dbReference>
<evidence type="ECO:0000259" key="12">
    <source>
        <dbReference type="Pfam" id="PF02852"/>
    </source>
</evidence>
<dbReference type="EMBL" id="AZHW01000958">
    <property type="protein sequence ID" value="ETW95095.1"/>
    <property type="molecule type" value="Genomic_DNA"/>
</dbReference>
<feature type="binding site" evidence="9">
    <location>
        <position position="310"/>
    </location>
    <ligand>
        <name>FAD</name>
        <dbReference type="ChEBI" id="CHEBI:57692"/>
    </ligand>
</feature>
<feature type="domain" description="FAD/NAD(P)-binding" evidence="13">
    <location>
        <begin position="11"/>
        <end position="325"/>
    </location>
</feature>
<dbReference type="Pfam" id="PF02852">
    <property type="entry name" value="Pyr_redox_dim"/>
    <property type="match status" value="1"/>
</dbReference>